<evidence type="ECO:0000313" key="2">
    <source>
        <dbReference type="EMBL" id="KAF0728205.1"/>
    </source>
</evidence>
<proteinExistence type="predicted"/>
<dbReference type="AlphaFoldDB" id="A0A6G0WLQ4"/>
<dbReference type="Gene3D" id="3.90.190.10">
    <property type="entry name" value="Protein tyrosine phosphatase superfamily"/>
    <property type="match status" value="1"/>
</dbReference>
<feature type="compositionally biased region" description="Basic and acidic residues" evidence="1">
    <location>
        <begin position="236"/>
        <end position="255"/>
    </location>
</feature>
<dbReference type="InterPro" id="IPR004861">
    <property type="entry name" value="Siw14-like"/>
</dbReference>
<dbReference type="PANTHER" id="PTHR31126">
    <property type="entry name" value="TYROSINE-PROTEIN PHOSPHATASE"/>
    <property type="match status" value="1"/>
</dbReference>
<dbReference type="CDD" id="cd17663">
    <property type="entry name" value="PFA-DSP_Oca6"/>
    <property type="match status" value="1"/>
</dbReference>
<dbReference type="Proteomes" id="UP000481153">
    <property type="component" value="Unassembled WGS sequence"/>
</dbReference>
<dbReference type="FunFam" id="3.90.190.10:FF:000084">
    <property type="entry name" value="Tyrosine phospatase-like protein"/>
    <property type="match status" value="1"/>
</dbReference>
<name>A0A6G0WLQ4_9STRA</name>
<dbReference type="InterPro" id="IPR029021">
    <property type="entry name" value="Prot-tyrosine_phosphatase-like"/>
</dbReference>
<feature type="region of interest" description="Disordered" evidence="1">
    <location>
        <begin position="236"/>
        <end position="258"/>
    </location>
</feature>
<dbReference type="Pfam" id="PF03162">
    <property type="entry name" value="Y_phosphatase2"/>
    <property type="match status" value="1"/>
</dbReference>
<evidence type="ECO:0000313" key="3">
    <source>
        <dbReference type="Proteomes" id="UP000481153"/>
    </source>
</evidence>
<dbReference type="GO" id="GO:0016791">
    <property type="term" value="F:phosphatase activity"/>
    <property type="evidence" value="ECO:0007669"/>
    <property type="project" value="TreeGrafter"/>
</dbReference>
<protein>
    <recommendedName>
        <fullName evidence="4">Tyrosine specific protein phosphatases domain-containing protein</fullName>
    </recommendedName>
</protein>
<evidence type="ECO:0008006" key="4">
    <source>
        <dbReference type="Google" id="ProtNLM"/>
    </source>
</evidence>
<dbReference type="VEuPathDB" id="FungiDB:AeMF1_000992"/>
<organism evidence="2 3">
    <name type="scientific">Aphanomyces euteiches</name>
    <dbReference type="NCBI Taxonomy" id="100861"/>
    <lineage>
        <taxon>Eukaryota</taxon>
        <taxon>Sar</taxon>
        <taxon>Stramenopiles</taxon>
        <taxon>Oomycota</taxon>
        <taxon>Saprolegniomycetes</taxon>
        <taxon>Saprolegniales</taxon>
        <taxon>Verrucalvaceae</taxon>
        <taxon>Aphanomyces</taxon>
    </lineage>
</organism>
<dbReference type="EMBL" id="VJMJ01000181">
    <property type="protein sequence ID" value="KAF0728205.1"/>
    <property type="molecule type" value="Genomic_DNA"/>
</dbReference>
<sequence>MAAIVPPFRFTTVEDRLYRGAYPTLPNFRFLRRLKLKTLISVIPEEPTKDLHDFCVHEGIAHHTFHAEKYSSDSVTVSPTTVVAIIQLMLNKDNLPIYMHCLDGANVIGIVVMVLRKLQNWTKLATLQEFCRFTRDHSVEKDESEYLSSFSAEITLPPNANVPRWLWNGLRIQKHPTMIINTQAGLQLSTQTPHVSTHDNDLGAANATNPAVPVAPGERTNLDTVTTMIGLSMESEKPDLLKRPFDERRDDRGETSLDDDFDSLYYNEDGVAVSIPRSLSALDLAGV</sequence>
<evidence type="ECO:0000256" key="1">
    <source>
        <dbReference type="SAM" id="MobiDB-lite"/>
    </source>
</evidence>
<comment type="caution">
    <text evidence="2">The sequence shown here is derived from an EMBL/GenBank/DDBJ whole genome shotgun (WGS) entry which is preliminary data.</text>
</comment>
<reference evidence="2 3" key="1">
    <citation type="submission" date="2019-07" db="EMBL/GenBank/DDBJ databases">
        <title>Genomics analysis of Aphanomyces spp. identifies a new class of oomycete effector associated with host adaptation.</title>
        <authorList>
            <person name="Gaulin E."/>
        </authorList>
    </citation>
    <scope>NUCLEOTIDE SEQUENCE [LARGE SCALE GENOMIC DNA]</scope>
    <source>
        <strain evidence="2 3">ATCC 201684</strain>
    </source>
</reference>
<keyword evidence="3" id="KW-1185">Reference proteome</keyword>
<gene>
    <name evidence="2" type="ORF">Ae201684_014030</name>
</gene>
<accession>A0A6G0WLQ4</accession>
<dbReference type="SUPFAM" id="SSF52799">
    <property type="entry name" value="(Phosphotyrosine protein) phosphatases II"/>
    <property type="match status" value="1"/>
</dbReference>
<dbReference type="PANTHER" id="PTHR31126:SF14">
    <property type="entry name" value="TYROSINE-PROTEIN PHOSPHATASE OCA6-RELATED"/>
    <property type="match status" value="1"/>
</dbReference>